<evidence type="ECO:0000313" key="6">
    <source>
        <dbReference type="Proteomes" id="UP000247437"/>
    </source>
</evidence>
<dbReference type="OrthoDB" id="6912612at2"/>
<reference evidence="5 6" key="1">
    <citation type="journal article" date="2018" name="Appl. Microbiol. Biotechnol.">
        <title>Characterization of the caprolactam degradation pathway in Pseudomonas jessenii using mass spectrometry-based proteomics.</title>
        <authorList>
            <person name="Otzen M."/>
            <person name="Palacio C."/>
            <person name="Janssen D.B."/>
        </authorList>
    </citation>
    <scope>NUCLEOTIDE SEQUENCE [LARGE SCALE GENOMIC DNA]</scope>
    <source>
        <strain evidence="5 6">GO3</strain>
    </source>
</reference>
<dbReference type="SMART" id="SM00248">
    <property type="entry name" value="ANK"/>
    <property type="match status" value="4"/>
</dbReference>
<evidence type="ECO:0000256" key="1">
    <source>
        <dbReference type="ARBA" id="ARBA00022737"/>
    </source>
</evidence>
<evidence type="ECO:0000256" key="3">
    <source>
        <dbReference type="PROSITE-ProRule" id="PRU00023"/>
    </source>
</evidence>
<dbReference type="PROSITE" id="PS50297">
    <property type="entry name" value="ANK_REP_REGION"/>
    <property type="match status" value="2"/>
</dbReference>
<feature type="repeat" description="ANK" evidence="3">
    <location>
        <begin position="76"/>
        <end position="108"/>
    </location>
</feature>
<dbReference type="PROSITE" id="PS50088">
    <property type="entry name" value="ANK_REPEAT"/>
    <property type="match status" value="2"/>
</dbReference>
<dbReference type="Proteomes" id="UP000247437">
    <property type="component" value="Unassembled WGS sequence"/>
</dbReference>
<accession>A0A2W0ETQ1</accession>
<dbReference type="InterPro" id="IPR036770">
    <property type="entry name" value="Ankyrin_rpt-contain_sf"/>
</dbReference>
<comment type="caution">
    <text evidence="5">The sequence shown here is derived from an EMBL/GenBank/DDBJ whole genome shotgun (WGS) entry which is preliminary data.</text>
</comment>
<protein>
    <submittedName>
        <fullName evidence="5">Uncharacterized protein</fullName>
    </submittedName>
</protein>
<evidence type="ECO:0000256" key="2">
    <source>
        <dbReference type="ARBA" id="ARBA00023043"/>
    </source>
</evidence>
<keyword evidence="4" id="KW-0732">Signal</keyword>
<dbReference type="Gene3D" id="1.25.40.20">
    <property type="entry name" value="Ankyrin repeat-containing domain"/>
    <property type="match status" value="1"/>
</dbReference>
<evidence type="ECO:0000313" key="5">
    <source>
        <dbReference type="EMBL" id="PYY71760.1"/>
    </source>
</evidence>
<dbReference type="Pfam" id="PF13637">
    <property type="entry name" value="Ank_4"/>
    <property type="match status" value="1"/>
</dbReference>
<sequence length="251" mass="26988">MIISKVKSKIVLSVVCFFFMHMELAQSSLRLGGNTVSQVYEDAKVVALINAATDGRTNDVERLAAQGANVDGVGSDGTTPLIWALNARNAKGVEALLRAGANPNLATEKFRGLSPMALVSGGDSLELLELILRYGGDAKGTGLGREMKPLDRAAGQGRLQNVKLIVSAGADVNEHDEYGESAATTAAGRARFEVVAWLLEHNYSYDLNELAKTVEIRHVPPASEAQRWKNTVIDMLKARGVKFPAFIKKVP</sequence>
<keyword evidence="1" id="KW-0677">Repeat</keyword>
<dbReference type="PANTHER" id="PTHR24171">
    <property type="entry name" value="ANKYRIN REPEAT DOMAIN-CONTAINING PROTEIN 39-RELATED"/>
    <property type="match status" value="1"/>
</dbReference>
<keyword evidence="2 3" id="KW-0040">ANK repeat</keyword>
<organism evidence="5 6">
    <name type="scientific">Pseudomonas jessenii</name>
    <dbReference type="NCBI Taxonomy" id="77298"/>
    <lineage>
        <taxon>Bacteria</taxon>
        <taxon>Pseudomonadati</taxon>
        <taxon>Pseudomonadota</taxon>
        <taxon>Gammaproteobacteria</taxon>
        <taxon>Pseudomonadales</taxon>
        <taxon>Pseudomonadaceae</taxon>
        <taxon>Pseudomonas</taxon>
    </lineage>
</organism>
<feature type="repeat" description="ANK" evidence="3">
    <location>
        <begin position="145"/>
        <end position="177"/>
    </location>
</feature>
<gene>
    <name evidence="5" type="ORF">CRX42_04665</name>
</gene>
<dbReference type="RefSeq" id="WP_110657988.1">
    <property type="nucleotide sequence ID" value="NZ_PDLL01000029.1"/>
</dbReference>
<evidence type="ECO:0000256" key="4">
    <source>
        <dbReference type="SAM" id="SignalP"/>
    </source>
</evidence>
<feature type="chain" id="PRO_5016056443" evidence="4">
    <location>
        <begin position="28"/>
        <end position="251"/>
    </location>
</feature>
<dbReference type="InterPro" id="IPR002110">
    <property type="entry name" value="Ankyrin_rpt"/>
</dbReference>
<dbReference type="AlphaFoldDB" id="A0A2W0ETQ1"/>
<dbReference type="EMBL" id="PDLL01000029">
    <property type="protein sequence ID" value="PYY71760.1"/>
    <property type="molecule type" value="Genomic_DNA"/>
</dbReference>
<dbReference type="SUPFAM" id="SSF48403">
    <property type="entry name" value="Ankyrin repeat"/>
    <property type="match status" value="1"/>
</dbReference>
<dbReference type="Pfam" id="PF12796">
    <property type="entry name" value="Ank_2"/>
    <property type="match status" value="1"/>
</dbReference>
<proteinExistence type="predicted"/>
<feature type="signal peptide" evidence="4">
    <location>
        <begin position="1"/>
        <end position="27"/>
    </location>
</feature>
<name>A0A2W0ETQ1_PSEJE</name>